<dbReference type="EMBL" id="MH823906">
    <property type="protein sequence ID" value="AYJ73012.1"/>
    <property type="molecule type" value="Genomic_DNA"/>
</dbReference>
<reference evidence="2" key="1">
    <citation type="submission" date="2018-08" db="EMBL/GenBank/DDBJ databases">
        <title>Complete Genome of Citrobacter freundii Myophage Maroon.</title>
        <authorList>
            <person name="McDermott J.R."/>
            <person name="Shao Q."/>
            <person name="O'Leary C."/>
            <person name="Liu M."/>
        </authorList>
    </citation>
    <scope>NUCLEOTIDE SEQUENCE [LARGE SCALE GENOMIC DNA]</scope>
</reference>
<evidence type="ECO:0000313" key="1">
    <source>
        <dbReference type="EMBL" id="AYJ73012.1"/>
    </source>
</evidence>
<protein>
    <submittedName>
        <fullName evidence="1">Uncharacterized protein</fullName>
    </submittedName>
</protein>
<sequence length="58" mass="6633">MVQVVEMKPKEVNCRKCESRLSYVATDVREEVCTDYTGGRDTYRMITCPVCGNKVIVK</sequence>
<gene>
    <name evidence="1" type="ORF">CPT_Maroon_149</name>
</gene>
<proteinExistence type="predicted"/>
<organism evidence="1 2">
    <name type="scientific">Citrobacter phage Maroon</name>
    <dbReference type="NCBI Taxonomy" id="2315469"/>
    <lineage>
        <taxon>Viruses</taxon>
        <taxon>Duplodnaviria</taxon>
        <taxon>Heunggongvirae</taxon>
        <taxon>Uroviricota</taxon>
        <taxon>Caudoviricetes</taxon>
        <taxon>Pantevenvirales</taxon>
        <taxon>Straboviridae</taxon>
        <taxon>Pseudotevenvirus</taxon>
        <taxon>Pseudotevenvirus margaery</taxon>
    </lineage>
</organism>
<name>A0A3B8DZE1_9CAUD</name>
<accession>A0A3B8DZE1</accession>
<dbReference type="Proteomes" id="UP000278462">
    <property type="component" value="Segment"/>
</dbReference>
<evidence type="ECO:0000313" key="2">
    <source>
        <dbReference type="Proteomes" id="UP000278462"/>
    </source>
</evidence>